<keyword evidence="2" id="KW-1185">Reference proteome</keyword>
<sequence>MDAQTWILEIHHRHGSDISAHTSEARAQATLTAYVDQWWAEVAGGEYDDDGHTLVVPADPPADADKAVAIYFGTHPGEWFDLHENVLVG</sequence>
<comment type="caution">
    <text evidence="1">The sequence shown here is derived from an EMBL/GenBank/DDBJ whole genome shotgun (WGS) entry which is preliminary data.</text>
</comment>
<evidence type="ECO:0000313" key="1">
    <source>
        <dbReference type="EMBL" id="GAS94883.1"/>
    </source>
</evidence>
<accession>A0A100WB66</accession>
<dbReference type="STRING" id="228230.RMCC_1849"/>
<dbReference type="RefSeq" id="WP_062656072.1">
    <property type="nucleotide sequence ID" value="NZ_BCSY01000035.1"/>
</dbReference>
<organism evidence="1 2">
    <name type="scientific">Mycolicibacterium canariasense</name>
    <name type="common">Mycobacterium canariasense</name>
    <dbReference type="NCBI Taxonomy" id="228230"/>
    <lineage>
        <taxon>Bacteria</taxon>
        <taxon>Bacillati</taxon>
        <taxon>Actinomycetota</taxon>
        <taxon>Actinomycetes</taxon>
        <taxon>Mycobacteriales</taxon>
        <taxon>Mycobacteriaceae</taxon>
        <taxon>Mycolicibacterium</taxon>
    </lineage>
</organism>
<dbReference type="Proteomes" id="UP000069443">
    <property type="component" value="Unassembled WGS sequence"/>
</dbReference>
<reference evidence="2" key="2">
    <citation type="submission" date="2016-02" db="EMBL/GenBank/DDBJ databases">
        <title>Draft genome sequence of five rapidly growing Mycobacterium species.</title>
        <authorList>
            <person name="Katahira K."/>
            <person name="Gotou Y."/>
            <person name="Iida K."/>
            <person name="Ogura Y."/>
            <person name="Hayashi T."/>
        </authorList>
    </citation>
    <scope>NUCLEOTIDE SEQUENCE [LARGE SCALE GENOMIC DNA]</scope>
    <source>
        <strain evidence="2">JCM15298</strain>
    </source>
</reference>
<dbReference type="EMBL" id="BCSY01000035">
    <property type="protein sequence ID" value="GAS94883.1"/>
    <property type="molecule type" value="Genomic_DNA"/>
</dbReference>
<protein>
    <submittedName>
        <fullName evidence="1">Uncharacterized protein</fullName>
    </submittedName>
</protein>
<gene>
    <name evidence="1" type="ORF">RMCC_1849</name>
</gene>
<proteinExistence type="predicted"/>
<evidence type="ECO:0000313" key="2">
    <source>
        <dbReference type="Proteomes" id="UP000069443"/>
    </source>
</evidence>
<reference evidence="2" key="1">
    <citation type="journal article" date="2016" name="Genome Announc.">
        <title>Draft Genome Sequences of Five Rapidly Growing Mycobacterium Species, M. thermoresistibile, M. fortuitum subsp. acetamidolyticum, M. canariasense, M. brisbanense, and M. novocastrense.</title>
        <authorList>
            <person name="Katahira K."/>
            <person name="Ogura Y."/>
            <person name="Gotoh Y."/>
            <person name="Hayashi T."/>
        </authorList>
    </citation>
    <scope>NUCLEOTIDE SEQUENCE [LARGE SCALE GENOMIC DNA]</scope>
    <source>
        <strain evidence="2">JCM15298</strain>
    </source>
</reference>
<dbReference type="OrthoDB" id="4120062at2"/>
<dbReference type="AlphaFoldDB" id="A0A100WB66"/>
<name>A0A100WB66_MYCCR</name>